<sequence length="136" mass="15644">MMHRDQVFKNKNIFVLSMLAIIGYGLWRMSGDYFYLEQTIVYRHTVADTSMLYVTESSAGATTAFVYKYYVYSARKTDEVFLEDVKNGYEPFLVTTDPGVKISIEDRSIFLKVSGDIFKFKNIAGSVFIYLNSSPF</sequence>
<dbReference type="Proteomes" id="UP001296720">
    <property type="component" value="Unassembled WGS sequence"/>
</dbReference>
<comment type="caution">
    <text evidence="2">The sequence shown here is derived from an EMBL/GenBank/DDBJ whole genome shotgun (WGS) entry which is preliminary data.</text>
</comment>
<protein>
    <submittedName>
        <fullName evidence="2">Uncharacterized protein</fullName>
    </submittedName>
</protein>
<dbReference type="EMBL" id="JADBRO010000009">
    <property type="protein sequence ID" value="MBE4854709.1"/>
    <property type="molecule type" value="Genomic_DNA"/>
</dbReference>
<evidence type="ECO:0000256" key="1">
    <source>
        <dbReference type="SAM" id="Phobius"/>
    </source>
</evidence>
<keyword evidence="1" id="KW-1133">Transmembrane helix</keyword>
<feature type="transmembrane region" description="Helical" evidence="1">
    <location>
        <begin position="50"/>
        <end position="70"/>
    </location>
</feature>
<evidence type="ECO:0000313" key="3">
    <source>
        <dbReference type="Proteomes" id="UP001296720"/>
    </source>
</evidence>
<proteinExistence type="predicted"/>
<dbReference type="RefSeq" id="WP_193354873.1">
    <property type="nucleotide sequence ID" value="NZ_JADBRO010000009.1"/>
</dbReference>
<keyword evidence="1" id="KW-0472">Membrane</keyword>
<gene>
    <name evidence="2" type="ORF">IM311_11635</name>
</gene>
<organism evidence="2 3">
    <name type="scientific">Enterobacter pasteurii</name>
    <dbReference type="NCBI Taxonomy" id="3029761"/>
    <lineage>
        <taxon>Bacteria</taxon>
        <taxon>Pseudomonadati</taxon>
        <taxon>Pseudomonadota</taxon>
        <taxon>Gammaproteobacteria</taxon>
        <taxon>Enterobacterales</taxon>
        <taxon>Enterobacteriaceae</taxon>
        <taxon>Enterobacter</taxon>
        <taxon>Enterobacter cloacae complex</taxon>
    </lineage>
</organism>
<name>A0ABR9Q7A3_9ENTR</name>
<accession>A0ABR9Q7A3</accession>
<evidence type="ECO:0000313" key="2">
    <source>
        <dbReference type="EMBL" id="MBE4854709.1"/>
    </source>
</evidence>
<keyword evidence="1" id="KW-0812">Transmembrane</keyword>
<reference evidence="2 3" key="1">
    <citation type="submission" date="2020-10" db="EMBL/GenBank/DDBJ databases">
        <title>High risk of septic shock deaths with Enterobacter bugandensis among Enterobacter cloacae complex isolates that physiologically colonize newborns in neonatal intensive care unit bis.</title>
        <authorList>
            <person name="Girlich D."/>
            <person name="Ouzani S."/>
            <person name="Emeraud C."/>
            <person name="Bonnin R.A."/>
            <person name="Gauthier L."/>
            <person name="Le Sache N."/>
            <person name="Mokhtari M."/>
            <person name="Langlois I."/>
            <person name="Begasse C."/>
            <person name="Arangia N."/>
            <person name="Fournier S."/>
            <person name="Fortineau N."/>
            <person name="Naas T."/>
            <person name="Dortet L."/>
        </authorList>
    </citation>
    <scope>NUCLEOTIDE SEQUENCE [LARGE SCALE GENOMIC DNA]</scope>
    <source>
        <strain evidence="2 3">P40RS</strain>
    </source>
</reference>
<keyword evidence="3" id="KW-1185">Reference proteome</keyword>
<feature type="transmembrane region" description="Helical" evidence="1">
    <location>
        <begin position="12"/>
        <end position="30"/>
    </location>
</feature>